<accession>A0A840CY13</accession>
<organism evidence="1 2">
    <name type="scientific">Dysgonomonas hofstadii</name>
    <dbReference type="NCBI Taxonomy" id="637886"/>
    <lineage>
        <taxon>Bacteria</taxon>
        <taxon>Pseudomonadati</taxon>
        <taxon>Bacteroidota</taxon>
        <taxon>Bacteroidia</taxon>
        <taxon>Bacteroidales</taxon>
        <taxon>Dysgonomonadaceae</taxon>
        <taxon>Dysgonomonas</taxon>
    </lineage>
</organism>
<evidence type="ECO:0000313" key="1">
    <source>
        <dbReference type="EMBL" id="MBB4037645.1"/>
    </source>
</evidence>
<name>A0A840CY13_9BACT</name>
<dbReference type="AlphaFoldDB" id="A0A840CY13"/>
<protein>
    <submittedName>
        <fullName evidence="1">Uncharacterized protein</fullName>
    </submittedName>
</protein>
<reference evidence="1 2" key="1">
    <citation type="submission" date="2020-08" db="EMBL/GenBank/DDBJ databases">
        <title>Genomic Encyclopedia of Type Strains, Phase IV (KMG-IV): sequencing the most valuable type-strain genomes for metagenomic binning, comparative biology and taxonomic classification.</title>
        <authorList>
            <person name="Goeker M."/>
        </authorList>
    </citation>
    <scope>NUCLEOTIDE SEQUENCE [LARGE SCALE GENOMIC DNA]</scope>
    <source>
        <strain evidence="1 2">DSM 104969</strain>
    </source>
</reference>
<evidence type="ECO:0000313" key="2">
    <source>
        <dbReference type="Proteomes" id="UP000555103"/>
    </source>
</evidence>
<dbReference type="EMBL" id="JACIEP010000016">
    <property type="protein sequence ID" value="MBB4037645.1"/>
    <property type="molecule type" value="Genomic_DNA"/>
</dbReference>
<sequence length="125" mass="14699">MKRYILFNFLREEFTRILPDSYSEGNQYCAAYHISHKFFIGENTQAIQYPSTRGLGHCNFAFWGNIHEYLDFVGFRVAILASKKGTQSDMMVFADSFWNDKLNKFEYFSPNSDKSKQIFGDPYLK</sequence>
<gene>
    <name evidence="1" type="ORF">GGR21_003566</name>
</gene>
<proteinExistence type="predicted"/>
<dbReference type="Proteomes" id="UP000555103">
    <property type="component" value="Unassembled WGS sequence"/>
</dbReference>
<keyword evidence="2" id="KW-1185">Reference proteome</keyword>
<comment type="caution">
    <text evidence="1">The sequence shown here is derived from an EMBL/GenBank/DDBJ whole genome shotgun (WGS) entry which is preliminary data.</text>
</comment>